<reference evidence="3" key="2">
    <citation type="journal article" date="2023" name="IMA Fungus">
        <title>Comparative genomic study of the Penicillium genus elucidates a diverse pangenome and 15 lateral gene transfer events.</title>
        <authorList>
            <person name="Petersen C."/>
            <person name="Sorensen T."/>
            <person name="Nielsen M.R."/>
            <person name="Sondergaard T.E."/>
            <person name="Sorensen J.L."/>
            <person name="Fitzpatrick D.A."/>
            <person name="Frisvad J.C."/>
            <person name="Nielsen K.L."/>
        </authorList>
    </citation>
    <scope>NUCLEOTIDE SEQUENCE</scope>
    <source>
        <strain evidence="3">IBT 16125</strain>
    </source>
</reference>
<evidence type="ECO:0000256" key="1">
    <source>
        <dbReference type="SAM" id="MobiDB-lite"/>
    </source>
</evidence>
<dbReference type="Pfam" id="PF12770">
    <property type="entry name" value="CHAT"/>
    <property type="match status" value="1"/>
</dbReference>
<feature type="region of interest" description="Disordered" evidence="1">
    <location>
        <begin position="110"/>
        <end position="135"/>
    </location>
</feature>
<dbReference type="EMBL" id="JAPVEA010000008">
    <property type="protein sequence ID" value="KAJ5438896.1"/>
    <property type="molecule type" value="Genomic_DNA"/>
</dbReference>
<organism evidence="3 4">
    <name type="scientific">Penicillium daleae</name>
    <dbReference type="NCBI Taxonomy" id="63821"/>
    <lineage>
        <taxon>Eukaryota</taxon>
        <taxon>Fungi</taxon>
        <taxon>Dikarya</taxon>
        <taxon>Ascomycota</taxon>
        <taxon>Pezizomycotina</taxon>
        <taxon>Eurotiomycetes</taxon>
        <taxon>Eurotiomycetidae</taxon>
        <taxon>Eurotiales</taxon>
        <taxon>Aspergillaceae</taxon>
        <taxon>Penicillium</taxon>
    </lineage>
</organism>
<evidence type="ECO:0000313" key="4">
    <source>
        <dbReference type="Proteomes" id="UP001213681"/>
    </source>
</evidence>
<evidence type="ECO:0000313" key="3">
    <source>
        <dbReference type="EMBL" id="KAJ5438896.1"/>
    </source>
</evidence>
<name>A0AAD6FZK0_9EURO</name>
<gene>
    <name evidence="3" type="ORF">N7458_009894</name>
</gene>
<evidence type="ECO:0000259" key="2">
    <source>
        <dbReference type="Pfam" id="PF12770"/>
    </source>
</evidence>
<accession>A0AAD6FZK0</accession>
<sequence>MSGYIGLLPLHAAGNNTYNAMDYVISSYTPTFQALDFSLQRADSVPYHRDPKVLMIAAPKKEDRKILETTAELDSIKEGLGNNTGFTVLHEPPCQIVLEELPKHDLIHFSCHGQSNPTDPSASAPEIASPSEGQEPSLLTVRDLASLNHDRARITYLSACSTAENSSSELLDETIHIASAFQLAGFPHVIGTIWEVRDNAAMEVRRQFYEIVGQQLNSHGHLGDVAFALHEAVQARRRKKPKDFLSRTPFIYLGA</sequence>
<comment type="caution">
    <text evidence="3">The sequence shown here is derived from an EMBL/GenBank/DDBJ whole genome shotgun (WGS) entry which is preliminary data.</text>
</comment>
<dbReference type="InterPro" id="IPR024983">
    <property type="entry name" value="CHAT_dom"/>
</dbReference>
<dbReference type="AlphaFoldDB" id="A0AAD6FZK0"/>
<dbReference type="GeneID" id="81603519"/>
<keyword evidence="4" id="KW-1185">Reference proteome</keyword>
<proteinExistence type="predicted"/>
<protein>
    <submittedName>
        <fullName evidence="3">CHAT domain-containing protein</fullName>
    </submittedName>
</protein>
<reference evidence="3" key="1">
    <citation type="submission" date="2022-12" db="EMBL/GenBank/DDBJ databases">
        <authorList>
            <person name="Petersen C."/>
        </authorList>
    </citation>
    <scope>NUCLEOTIDE SEQUENCE</scope>
    <source>
        <strain evidence="3">IBT 16125</strain>
    </source>
</reference>
<feature type="compositionally biased region" description="Low complexity" evidence="1">
    <location>
        <begin position="120"/>
        <end position="132"/>
    </location>
</feature>
<feature type="domain" description="CHAT" evidence="2">
    <location>
        <begin position="3"/>
        <end position="242"/>
    </location>
</feature>
<dbReference type="RefSeq" id="XP_056762125.1">
    <property type="nucleotide sequence ID" value="XM_056913276.1"/>
</dbReference>
<dbReference type="Proteomes" id="UP001213681">
    <property type="component" value="Unassembled WGS sequence"/>
</dbReference>